<protein>
    <submittedName>
        <fullName evidence="1">DUF1150 family protein</fullName>
    </submittedName>
</protein>
<sequence>MISKYDFETPNEDRMVYVREVAVADLPADMQEQVEGIETLYAVHGADGERLAVVKERNLAFALARQNDYAPVTVH</sequence>
<reference evidence="1" key="1">
    <citation type="submission" date="2020-07" db="EMBL/GenBank/DDBJ databases">
        <title>Genome sequences of bacteria associated with the marine, planktonic diatom Thalassiosira profunda strain ECT2AJA-044.</title>
        <authorList>
            <person name="Gargas C.B."/>
            <person name="Roberts W.R."/>
            <person name="Alverson A.J."/>
        </authorList>
    </citation>
    <scope>NUCLEOTIDE SEQUENCE</scope>
    <source>
        <strain evidence="1">ECT2AJA-044</strain>
    </source>
</reference>
<accession>A0A975I7Y3</accession>
<evidence type="ECO:0000313" key="1">
    <source>
        <dbReference type="EMBL" id="QTN36492.1"/>
    </source>
</evidence>
<dbReference type="KEGG" id="cact:HZ995_02945"/>
<dbReference type="AlphaFoldDB" id="A0A975I7Y3"/>
<evidence type="ECO:0000313" key="2">
    <source>
        <dbReference type="Proteomes" id="UP000665026"/>
    </source>
</evidence>
<dbReference type="EMBL" id="CP060010">
    <property type="protein sequence ID" value="QTN36492.1"/>
    <property type="molecule type" value="Genomic_DNA"/>
</dbReference>
<name>A0A975I7Y3_9RHOB</name>
<dbReference type="Proteomes" id="UP000665026">
    <property type="component" value="Chromosome"/>
</dbReference>
<organism evidence="1 2">
    <name type="scientific">Cognatishimia activa</name>
    <dbReference type="NCBI Taxonomy" id="1715691"/>
    <lineage>
        <taxon>Bacteria</taxon>
        <taxon>Pseudomonadati</taxon>
        <taxon>Pseudomonadota</taxon>
        <taxon>Alphaproteobacteria</taxon>
        <taxon>Rhodobacterales</taxon>
        <taxon>Paracoccaceae</taxon>
        <taxon>Cognatishimia</taxon>
    </lineage>
</organism>
<dbReference type="Pfam" id="PF06620">
    <property type="entry name" value="DUF1150"/>
    <property type="match status" value="1"/>
</dbReference>
<dbReference type="RefSeq" id="WP_209357191.1">
    <property type="nucleotide sequence ID" value="NZ_CP060010.1"/>
</dbReference>
<proteinExistence type="predicted"/>
<dbReference type="InterPro" id="IPR009531">
    <property type="entry name" value="DUF1150"/>
</dbReference>
<gene>
    <name evidence="1" type="ORF">HZ995_02945</name>
</gene>